<organism evidence="2 3">
    <name type="scientific">Orbilia javanica</name>
    <dbReference type="NCBI Taxonomy" id="47235"/>
    <lineage>
        <taxon>Eukaryota</taxon>
        <taxon>Fungi</taxon>
        <taxon>Dikarya</taxon>
        <taxon>Ascomycota</taxon>
        <taxon>Pezizomycotina</taxon>
        <taxon>Orbiliomycetes</taxon>
        <taxon>Orbiliales</taxon>
        <taxon>Orbiliaceae</taxon>
        <taxon>Orbilia</taxon>
    </lineage>
</organism>
<gene>
    <name evidence="2" type="ORF">TWF718_006803</name>
</gene>
<evidence type="ECO:0000313" key="3">
    <source>
        <dbReference type="Proteomes" id="UP001313282"/>
    </source>
</evidence>
<feature type="region of interest" description="Disordered" evidence="1">
    <location>
        <begin position="86"/>
        <end position="107"/>
    </location>
</feature>
<evidence type="ECO:0000313" key="2">
    <source>
        <dbReference type="EMBL" id="KAK6344851.1"/>
    </source>
</evidence>
<name>A0AAN8N5W7_9PEZI</name>
<protein>
    <submittedName>
        <fullName evidence="2">Uncharacterized protein</fullName>
    </submittedName>
</protein>
<comment type="caution">
    <text evidence="2">The sequence shown here is derived from an EMBL/GenBank/DDBJ whole genome shotgun (WGS) entry which is preliminary data.</text>
</comment>
<sequence>MPTAKQTIELSPQYLALSSFTNFLSTKQTTLEELTSGITPTTPSSTISTYLETLWNSLLLLVCQTEWSSLTHIKLASLLQQLQAGPPDPSPFLEQTGDDKNTPLPKYNDTEFTWSQLPDLNIYIRDWYNFSPPYTSPSTSTPLSGLTFGKDEWMNLNAFLATLTKTSLSKDSETTVPSLPTDYSLYAIWSLRSLEVEPNALKTLDPADIQTAAVWIVTAKNEIYELCKEKREYDGNLARGGDGFKDEGWKGFSLERWAVWENAFRELLELEGEKEDGDIGVMRLTRQAGVVMRMTAARDS</sequence>
<dbReference type="InterPro" id="IPR022085">
    <property type="entry name" value="OpdG"/>
</dbReference>
<dbReference type="Pfam" id="PF12311">
    <property type="entry name" value="DUF3632"/>
    <property type="match status" value="1"/>
</dbReference>
<dbReference type="EMBL" id="JAVHNR010000004">
    <property type="protein sequence ID" value="KAK6344851.1"/>
    <property type="molecule type" value="Genomic_DNA"/>
</dbReference>
<evidence type="ECO:0000256" key="1">
    <source>
        <dbReference type="SAM" id="MobiDB-lite"/>
    </source>
</evidence>
<keyword evidence="3" id="KW-1185">Reference proteome</keyword>
<accession>A0AAN8N5W7</accession>
<dbReference type="PANTHER" id="PTHR38797">
    <property type="entry name" value="NUCLEAR PORE COMPLEX PROTEIN NUP85-RELATED"/>
    <property type="match status" value="1"/>
</dbReference>
<dbReference type="InterPro" id="IPR053204">
    <property type="entry name" value="Oxopyrrolidines_Biosynth-assoc"/>
</dbReference>
<dbReference type="Proteomes" id="UP001313282">
    <property type="component" value="Unassembled WGS sequence"/>
</dbReference>
<reference evidence="2 3" key="1">
    <citation type="submission" date="2019-10" db="EMBL/GenBank/DDBJ databases">
        <authorList>
            <person name="Palmer J.M."/>
        </authorList>
    </citation>
    <scope>NUCLEOTIDE SEQUENCE [LARGE SCALE GENOMIC DNA]</scope>
    <source>
        <strain evidence="2 3">TWF718</strain>
    </source>
</reference>
<dbReference type="AlphaFoldDB" id="A0AAN8N5W7"/>
<proteinExistence type="predicted"/>